<evidence type="ECO:0000313" key="9">
    <source>
        <dbReference type="EMBL" id="MCC2189551.1"/>
    </source>
</evidence>
<dbReference type="InterPro" id="IPR000515">
    <property type="entry name" value="MetI-like"/>
</dbReference>
<evidence type="ECO:0000256" key="5">
    <source>
        <dbReference type="ARBA" id="ARBA00022989"/>
    </source>
</evidence>
<evidence type="ECO:0000256" key="4">
    <source>
        <dbReference type="ARBA" id="ARBA00022692"/>
    </source>
</evidence>
<dbReference type="Proteomes" id="UP001197875">
    <property type="component" value="Unassembled WGS sequence"/>
</dbReference>
<gene>
    <name evidence="9" type="ORF">LKD71_06995</name>
</gene>
<keyword evidence="2 7" id="KW-0813">Transport</keyword>
<dbReference type="CDD" id="cd06261">
    <property type="entry name" value="TM_PBP2"/>
    <property type="match status" value="1"/>
</dbReference>
<keyword evidence="6 7" id="KW-0472">Membrane</keyword>
<dbReference type="GO" id="GO:0005886">
    <property type="term" value="C:plasma membrane"/>
    <property type="evidence" value="ECO:0007669"/>
    <property type="project" value="UniProtKB-SubCell"/>
</dbReference>
<dbReference type="PANTHER" id="PTHR43227:SF11">
    <property type="entry name" value="BLL4140 PROTEIN"/>
    <property type="match status" value="1"/>
</dbReference>
<dbReference type="Pfam" id="PF00528">
    <property type="entry name" value="BPD_transp_1"/>
    <property type="match status" value="1"/>
</dbReference>
<dbReference type="SUPFAM" id="SSF161098">
    <property type="entry name" value="MetI-like"/>
    <property type="match status" value="1"/>
</dbReference>
<feature type="transmembrane region" description="Helical" evidence="7">
    <location>
        <begin position="72"/>
        <end position="94"/>
    </location>
</feature>
<proteinExistence type="inferred from homology"/>
<keyword evidence="4 7" id="KW-0812">Transmembrane</keyword>
<feature type="transmembrane region" description="Helical" evidence="7">
    <location>
        <begin position="153"/>
        <end position="176"/>
    </location>
</feature>
<keyword evidence="3" id="KW-1003">Cell membrane</keyword>
<name>A0AAE3J647_9FIRM</name>
<comment type="caution">
    <text evidence="9">The sequence shown here is derived from an EMBL/GenBank/DDBJ whole genome shotgun (WGS) entry which is preliminary data.</text>
</comment>
<keyword evidence="5 7" id="KW-1133">Transmembrane helix</keyword>
<sequence>MKKNRNYLFFITPGFVVYTIFAIIPILYVVYLAFTNYTGMGKADFVGFENFIRIFNDERFTPAFFNSLKNNLKYLLCVWFIITPFQYFLAYFFFIKIPAYKYIKFMVFLPYVISSTVIGFFATLLFNPNIGLMNTILKSLGMAQSAWFGNPSIAFKLLVLVIMWQGAGSGIMIFYANFMDIPQEIMEACRVDGCTEWQRFTRILLPLSLPSCASIIMMSTIWALGVFDLPYILGGLNGGVGGSLDFASMVFYRYTFGSGLDAKTNLGFGSAISVVMFLFMLVVTFLQNKVLNKFEYEN</sequence>
<dbReference type="InterPro" id="IPR035906">
    <property type="entry name" value="MetI-like_sf"/>
</dbReference>
<comment type="subcellular location">
    <subcellularLocation>
        <location evidence="1 7">Cell membrane</location>
        <topology evidence="1 7">Multi-pass membrane protein</topology>
    </subcellularLocation>
</comment>
<organism evidence="9 10">
    <name type="scientific">Fusicatenibacter faecihominis</name>
    <dbReference type="NCBI Taxonomy" id="2881276"/>
    <lineage>
        <taxon>Bacteria</taxon>
        <taxon>Bacillati</taxon>
        <taxon>Bacillota</taxon>
        <taxon>Clostridia</taxon>
        <taxon>Lachnospirales</taxon>
        <taxon>Lachnospiraceae</taxon>
        <taxon>Fusicatenibacter</taxon>
    </lineage>
</organism>
<dbReference type="AlphaFoldDB" id="A0AAE3J647"/>
<dbReference type="EMBL" id="JAJEPR010000008">
    <property type="protein sequence ID" value="MCC2189551.1"/>
    <property type="molecule type" value="Genomic_DNA"/>
</dbReference>
<dbReference type="RefSeq" id="WP_227614882.1">
    <property type="nucleotide sequence ID" value="NZ_JAJEPR010000008.1"/>
</dbReference>
<dbReference type="Gene3D" id="1.10.3720.10">
    <property type="entry name" value="MetI-like"/>
    <property type="match status" value="1"/>
</dbReference>
<dbReference type="GO" id="GO:0055085">
    <property type="term" value="P:transmembrane transport"/>
    <property type="evidence" value="ECO:0007669"/>
    <property type="project" value="InterPro"/>
</dbReference>
<dbReference type="PROSITE" id="PS50928">
    <property type="entry name" value="ABC_TM1"/>
    <property type="match status" value="1"/>
</dbReference>
<evidence type="ECO:0000256" key="2">
    <source>
        <dbReference type="ARBA" id="ARBA00022448"/>
    </source>
</evidence>
<feature type="transmembrane region" description="Helical" evidence="7">
    <location>
        <begin position="266"/>
        <end position="286"/>
    </location>
</feature>
<evidence type="ECO:0000259" key="8">
    <source>
        <dbReference type="PROSITE" id="PS50928"/>
    </source>
</evidence>
<reference evidence="9 10" key="1">
    <citation type="submission" date="2021-10" db="EMBL/GenBank/DDBJ databases">
        <title>Anaerobic single-cell dispensing facilitates the cultivation of human gut bacteria.</title>
        <authorList>
            <person name="Afrizal A."/>
        </authorList>
    </citation>
    <scope>NUCLEOTIDE SEQUENCE [LARGE SCALE GENOMIC DNA]</scope>
    <source>
        <strain evidence="9 10">CLA-AA-H277</strain>
    </source>
</reference>
<feature type="transmembrane region" description="Helical" evidence="7">
    <location>
        <begin position="203"/>
        <end position="225"/>
    </location>
</feature>
<dbReference type="PANTHER" id="PTHR43227">
    <property type="entry name" value="BLL4140 PROTEIN"/>
    <property type="match status" value="1"/>
</dbReference>
<evidence type="ECO:0000256" key="1">
    <source>
        <dbReference type="ARBA" id="ARBA00004651"/>
    </source>
</evidence>
<evidence type="ECO:0000256" key="7">
    <source>
        <dbReference type="RuleBase" id="RU363032"/>
    </source>
</evidence>
<evidence type="ECO:0000313" key="10">
    <source>
        <dbReference type="Proteomes" id="UP001197875"/>
    </source>
</evidence>
<evidence type="ECO:0000256" key="6">
    <source>
        <dbReference type="ARBA" id="ARBA00023136"/>
    </source>
</evidence>
<feature type="domain" description="ABC transmembrane type-1" evidence="8">
    <location>
        <begin position="68"/>
        <end position="287"/>
    </location>
</feature>
<dbReference type="InterPro" id="IPR050809">
    <property type="entry name" value="UgpAE/MalFG_permease"/>
</dbReference>
<feature type="transmembrane region" description="Helical" evidence="7">
    <location>
        <begin position="106"/>
        <end position="126"/>
    </location>
</feature>
<dbReference type="SUPFAM" id="SSF160964">
    <property type="entry name" value="MalF N-terminal region-like"/>
    <property type="match status" value="1"/>
</dbReference>
<feature type="transmembrane region" description="Helical" evidence="7">
    <location>
        <begin position="7"/>
        <end position="34"/>
    </location>
</feature>
<feature type="transmembrane region" description="Helical" evidence="7">
    <location>
        <begin position="231"/>
        <end position="254"/>
    </location>
</feature>
<keyword evidence="10" id="KW-1185">Reference proteome</keyword>
<accession>A0AAE3J647</accession>
<comment type="similarity">
    <text evidence="7">Belongs to the binding-protein-dependent transport system permease family.</text>
</comment>
<protein>
    <submittedName>
        <fullName evidence="9">Sugar ABC transporter permease</fullName>
    </submittedName>
</protein>
<evidence type="ECO:0000256" key="3">
    <source>
        <dbReference type="ARBA" id="ARBA00022475"/>
    </source>
</evidence>